<organism evidence="2 3">
    <name type="scientific">Stieleria bergensis</name>
    <dbReference type="NCBI Taxonomy" id="2528025"/>
    <lineage>
        <taxon>Bacteria</taxon>
        <taxon>Pseudomonadati</taxon>
        <taxon>Planctomycetota</taxon>
        <taxon>Planctomycetia</taxon>
        <taxon>Pirellulales</taxon>
        <taxon>Pirellulaceae</taxon>
        <taxon>Stieleria</taxon>
    </lineage>
</organism>
<dbReference type="Gene3D" id="3.30.420.190">
    <property type="entry name" value="conserved archaeal protein q6m145"/>
    <property type="match status" value="1"/>
</dbReference>
<accession>A0A517SPX5</accession>
<dbReference type="Gene3D" id="3.30.420.40">
    <property type="match status" value="1"/>
</dbReference>
<dbReference type="OrthoDB" id="1792672at2"/>
<sequence>MTLPVLGVDLGGANLKYVSLEGRAHCTAFPMWTDYQRLASQLQLDLQEHYPGRHQVAATMTGELADCFVDRQQGVDHIAQALVSACKALHWPAPAFYHVDGTFHDEAETRAHCDRAAASNWHGLANFVAKVSRWDAVECLSDLMQQLTAAPTSAHSTALLIDIGSTTSDLIPLKNGDIASSSATDFDRLKERSLVYLGCQRTAVCSLIEQLPFAGTMVPVMRELFATMDDVRLLTGHQAENNHDFDSADGKARGRLEAANRMARMIGLDHRNVSMQDAESMAHHIHQQAQSVLTAAIDTLIANEQTTENAIWLISGHGMDLLSEARSKHSGTRMVSLQDILGPEVSRSAPAFAIAALYQHSL</sequence>
<evidence type="ECO:0000313" key="3">
    <source>
        <dbReference type="Proteomes" id="UP000315003"/>
    </source>
</evidence>
<dbReference type="GO" id="GO:0016787">
    <property type="term" value="F:hydrolase activity"/>
    <property type="evidence" value="ECO:0007669"/>
    <property type="project" value="InterPro"/>
</dbReference>
<dbReference type="RefSeq" id="WP_145269129.1">
    <property type="nucleotide sequence ID" value="NZ_CP036272.1"/>
</dbReference>
<dbReference type="AlphaFoldDB" id="A0A517SPX5"/>
<feature type="domain" description="Hydantoinase A/oxoprolinase" evidence="1">
    <location>
        <begin position="155"/>
        <end position="357"/>
    </location>
</feature>
<gene>
    <name evidence="2" type="ORF">SV7mr_06590</name>
</gene>
<dbReference type="EMBL" id="CP036272">
    <property type="protein sequence ID" value="QDT58170.1"/>
    <property type="molecule type" value="Genomic_DNA"/>
</dbReference>
<dbReference type="Pfam" id="PF01968">
    <property type="entry name" value="Hydantoinase_A"/>
    <property type="match status" value="1"/>
</dbReference>
<reference evidence="2 3" key="1">
    <citation type="submission" date="2019-02" db="EMBL/GenBank/DDBJ databases">
        <title>Deep-cultivation of Planctomycetes and their phenomic and genomic characterization uncovers novel biology.</title>
        <authorList>
            <person name="Wiegand S."/>
            <person name="Jogler M."/>
            <person name="Boedeker C."/>
            <person name="Pinto D."/>
            <person name="Vollmers J."/>
            <person name="Rivas-Marin E."/>
            <person name="Kohn T."/>
            <person name="Peeters S.H."/>
            <person name="Heuer A."/>
            <person name="Rast P."/>
            <person name="Oberbeckmann S."/>
            <person name="Bunk B."/>
            <person name="Jeske O."/>
            <person name="Meyerdierks A."/>
            <person name="Storesund J.E."/>
            <person name="Kallscheuer N."/>
            <person name="Luecker S."/>
            <person name="Lage O.M."/>
            <person name="Pohl T."/>
            <person name="Merkel B.J."/>
            <person name="Hornburger P."/>
            <person name="Mueller R.-W."/>
            <person name="Bruemmer F."/>
            <person name="Labrenz M."/>
            <person name="Spormann A.M."/>
            <person name="Op den Camp H."/>
            <person name="Overmann J."/>
            <person name="Amann R."/>
            <person name="Jetten M.S.M."/>
            <person name="Mascher T."/>
            <person name="Medema M.H."/>
            <person name="Devos D.P."/>
            <person name="Kaster A.-K."/>
            <person name="Ovreas L."/>
            <person name="Rohde M."/>
            <person name="Galperin M.Y."/>
            <person name="Jogler C."/>
        </authorList>
    </citation>
    <scope>NUCLEOTIDE SEQUENCE [LARGE SCALE GENOMIC DNA]</scope>
    <source>
        <strain evidence="2 3">SV_7m_r</strain>
    </source>
</reference>
<proteinExistence type="predicted"/>
<dbReference type="InterPro" id="IPR002821">
    <property type="entry name" value="Hydantoinase_A"/>
</dbReference>
<protein>
    <recommendedName>
        <fullName evidence="1">Hydantoinase A/oxoprolinase domain-containing protein</fullName>
    </recommendedName>
</protein>
<name>A0A517SPX5_9BACT</name>
<evidence type="ECO:0000313" key="2">
    <source>
        <dbReference type="EMBL" id="QDT58170.1"/>
    </source>
</evidence>
<dbReference type="Proteomes" id="UP000315003">
    <property type="component" value="Chromosome"/>
</dbReference>
<keyword evidence="3" id="KW-1185">Reference proteome</keyword>
<evidence type="ECO:0000259" key="1">
    <source>
        <dbReference type="Pfam" id="PF01968"/>
    </source>
</evidence>